<keyword evidence="2" id="KW-1185">Reference proteome</keyword>
<dbReference type="AlphaFoldDB" id="A0AAV4LN82"/>
<evidence type="ECO:0000313" key="2">
    <source>
        <dbReference type="Proteomes" id="UP001497744"/>
    </source>
</evidence>
<sequence>MDKRLYFRYSNKYFNPDSSPAHSHGASGTRKRAVLHDLQPRSPLRHIRYGFDSVPSGTIVLSCRYPAVLEEKVKRTRAERNLLSHDDALADALDRVATAVNRRLEEVLVRLLERRKHQSRRAHLLDPEPVDPNHLTPESHDVAEQLHVALVNVNGVRVHALLNLADNHAARRLDAQHLGDLQHVVALDAARSHAGGANHLLQTVALHGNLVVEPRGVRLLLDDGTLDALAPGDHELQQAGNQRVLLEELLLAGHQVNAQLPPIDHVHALLAQLVLGDETAVQNHVPHLNRITKNKREAHLFSVNLQQQPSYEALVERHLEHHPGRGEYLLDVTANLPQRSLLDARLDRQRVVEVPIVQQRHLDDRRLDGAGGVDYLLNTGHPQGDVHGRHPGEVEGLERHLRARLADGLRPQSPDGLPRHANGSLVVLPAAAHELKHLPHREPVLALDHAQPVLRGTDATAVEIPADILVARLNLHSIRPLLQRADDRRAVVVPLPQLGVARPLVGELEVVLYRGGQHLLEQRGEEIDPR</sequence>
<gene>
    <name evidence="1" type="ORF">BcabD6B2_03350</name>
</gene>
<organism evidence="1 2">
    <name type="scientific">Babesia caballi</name>
    <dbReference type="NCBI Taxonomy" id="5871"/>
    <lineage>
        <taxon>Eukaryota</taxon>
        <taxon>Sar</taxon>
        <taxon>Alveolata</taxon>
        <taxon>Apicomplexa</taxon>
        <taxon>Aconoidasida</taxon>
        <taxon>Piroplasmida</taxon>
        <taxon>Babesiidae</taxon>
        <taxon>Babesia</taxon>
    </lineage>
</organism>
<dbReference type="RefSeq" id="XP_067712971.1">
    <property type="nucleotide sequence ID" value="XM_067856870.1"/>
</dbReference>
<dbReference type="Proteomes" id="UP001497744">
    <property type="component" value="Unassembled WGS sequence"/>
</dbReference>
<name>A0AAV4LN82_BABCB</name>
<dbReference type="GeneID" id="94192383"/>
<evidence type="ECO:0000313" key="1">
    <source>
        <dbReference type="EMBL" id="GIX60900.1"/>
    </source>
</evidence>
<accession>A0AAV4LN82</accession>
<keyword evidence="1" id="KW-0675">Receptor</keyword>
<comment type="caution">
    <text evidence="1">The sequence shown here is derived from an EMBL/GenBank/DDBJ whole genome shotgun (WGS) entry which is preliminary data.</text>
</comment>
<proteinExistence type="predicted"/>
<dbReference type="EMBL" id="BPLF01000001">
    <property type="protein sequence ID" value="GIX60900.1"/>
    <property type="molecule type" value="Genomic_DNA"/>
</dbReference>
<protein>
    <submittedName>
        <fullName evidence="1">Secretin receptor, putative</fullName>
    </submittedName>
</protein>
<reference evidence="1 2" key="1">
    <citation type="submission" date="2021-06" db="EMBL/GenBank/DDBJ databases">
        <title>Genome sequence of Babesia caballi.</title>
        <authorList>
            <person name="Yamagishi J."/>
            <person name="Kidaka T."/>
            <person name="Ochi A."/>
        </authorList>
    </citation>
    <scope>NUCLEOTIDE SEQUENCE [LARGE SCALE GENOMIC DNA]</scope>
    <source>
        <strain evidence="1">USDA-D6B2</strain>
    </source>
</reference>